<evidence type="ECO:0000313" key="2">
    <source>
        <dbReference type="Proteomes" id="UP000243217"/>
    </source>
</evidence>
<comment type="caution">
    <text evidence="1">The sequence shown here is derived from an EMBL/GenBank/DDBJ whole genome shotgun (WGS) entry which is preliminary data.</text>
</comment>
<name>A0A1V9Y7U5_9STRA</name>
<accession>A0A1V9Y7U5</accession>
<evidence type="ECO:0000313" key="1">
    <source>
        <dbReference type="EMBL" id="OQR81800.1"/>
    </source>
</evidence>
<keyword evidence="2" id="KW-1185">Reference proteome</keyword>
<protein>
    <submittedName>
        <fullName evidence="1">Uncharacterized protein</fullName>
    </submittedName>
</protein>
<gene>
    <name evidence="1" type="ORF">THRCLA_11395</name>
</gene>
<organism evidence="1 2">
    <name type="scientific">Thraustotheca clavata</name>
    <dbReference type="NCBI Taxonomy" id="74557"/>
    <lineage>
        <taxon>Eukaryota</taxon>
        <taxon>Sar</taxon>
        <taxon>Stramenopiles</taxon>
        <taxon>Oomycota</taxon>
        <taxon>Saprolegniomycetes</taxon>
        <taxon>Saprolegniales</taxon>
        <taxon>Achlyaceae</taxon>
        <taxon>Thraustotheca</taxon>
    </lineage>
</organism>
<dbReference type="OrthoDB" id="74307at2759"/>
<proteinExistence type="predicted"/>
<dbReference type="EMBL" id="JNBS01004895">
    <property type="protein sequence ID" value="OQR81800.1"/>
    <property type="molecule type" value="Genomic_DNA"/>
</dbReference>
<dbReference type="Proteomes" id="UP000243217">
    <property type="component" value="Unassembled WGS sequence"/>
</dbReference>
<dbReference type="AlphaFoldDB" id="A0A1V9Y7U5"/>
<reference evidence="1 2" key="1">
    <citation type="journal article" date="2014" name="Genome Biol. Evol.">
        <title>The secreted proteins of Achlya hypogyna and Thraustotheca clavata identify the ancestral oomycete secretome and reveal gene acquisitions by horizontal gene transfer.</title>
        <authorList>
            <person name="Misner I."/>
            <person name="Blouin N."/>
            <person name="Leonard G."/>
            <person name="Richards T.A."/>
            <person name="Lane C.E."/>
        </authorList>
    </citation>
    <scope>NUCLEOTIDE SEQUENCE [LARGE SCALE GENOMIC DNA]</scope>
    <source>
        <strain evidence="1 2">ATCC 34112</strain>
    </source>
</reference>
<sequence>MMDPKLRKRLYIRQKQRLYRKKIVDEIEMLREQSMVLEKQVAYMSAKKGTMLSWENVAKGLEEDVLAAKQTECALKEKRKGYLDLIASMVKWIALQKGIQTSVALPVHTWRNVTLLAGETTRKLGFDWITKNVHYNTNRMLQQYDFPALNSPETILDFTVDMADLECLQYILRCQRELPIPLEYVVPAIREHVIQFLVRAQWNYEDLDMQEKTVEELDVEDDDDTMTYTSNTISDEEVINYLTREFHTENQVIFVGQNIHQDELLPKCKRQSNRTFWFILDRMEAFKTKLRVLYTTSHYFTSEGYVSLMDEAKYWGCDLDAIPEAKQTAKFHQYVMTMGQEFARHGEQQIQLAFQ</sequence>